<organism evidence="1">
    <name type="scientific">Rhizophora mucronata</name>
    <name type="common">Asiatic mangrove</name>
    <dbReference type="NCBI Taxonomy" id="61149"/>
    <lineage>
        <taxon>Eukaryota</taxon>
        <taxon>Viridiplantae</taxon>
        <taxon>Streptophyta</taxon>
        <taxon>Embryophyta</taxon>
        <taxon>Tracheophyta</taxon>
        <taxon>Spermatophyta</taxon>
        <taxon>Magnoliopsida</taxon>
        <taxon>eudicotyledons</taxon>
        <taxon>Gunneridae</taxon>
        <taxon>Pentapetalae</taxon>
        <taxon>rosids</taxon>
        <taxon>fabids</taxon>
        <taxon>Malpighiales</taxon>
        <taxon>Rhizophoraceae</taxon>
        <taxon>Rhizophora</taxon>
    </lineage>
</organism>
<sequence>MQLLFTGYSTLLVADRMLIRKKSSGVVTAYSRIHSVTINSFCFLFNSLELSPLPISVKYRRGGIL</sequence>
<dbReference type="EMBL" id="GGEC01030355">
    <property type="protein sequence ID" value="MBX10839.1"/>
    <property type="molecule type" value="Transcribed_RNA"/>
</dbReference>
<accession>A0A2P2KYQ0</accession>
<protein>
    <submittedName>
        <fullName evidence="1">Protein GRIP</fullName>
    </submittedName>
</protein>
<dbReference type="AlphaFoldDB" id="A0A2P2KYQ0"/>
<reference evidence="1" key="1">
    <citation type="submission" date="2018-02" db="EMBL/GenBank/DDBJ databases">
        <title>Rhizophora mucronata_Transcriptome.</title>
        <authorList>
            <person name="Meera S.P."/>
            <person name="Sreeshan A."/>
            <person name="Augustine A."/>
        </authorList>
    </citation>
    <scope>NUCLEOTIDE SEQUENCE</scope>
    <source>
        <tissue evidence="1">Leaf</tissue>
    </source>
</reference>
<evidence type="ECO:0000313" key="1">
    <source>
        <dbReference type="EMBL" id="MBX10839.1"/>
    </source>
</evidence>
<name>A0A2P2KYQ0_RHIMU</name>
<proteinExistence type="predicted"/>